<keyword evidence="6" id="KW-1185">Reference proteome</keyword>
<dbReference type="Pfam" id="PF00005">
    <property type="entry name" value="ABC_tran"/>
    <property type="match status" value="1"/>
</dbReference>
<accession>A0ABP7NP64</accession>
<dbReference type="InterPro" id="IPR003439">
    <property type="entry name" value="ABC_transporter-like_ATP-bd"/>
</dbReference>
<dbReference type="SMART" id="SM00382">
    <property type="entry name" value="AAA"/>
    <property type="match status" value="1"/>
</dbReference>
<evidence type="ECO:0000256" key="1">
    <source>
        <dbReference type="ARBA" id="ARBA00022448"/>
    </source>
</evidence>
<keyword evidence="1" id="KW-0813">Transport</keyword>
<dbReference type="PANTHER" id="PTHR24220">
    <property type="entry name" value="IMPORT ATP-BINDING PROTEIN"/>
    <property type="match status" value="1"/>
</dbReference>
<name>A0ABP7NP64_9GAMM</name>
<reference evidence="6" key="1">
    <citation type="journal article" date="2019" name="Int. J. Syst. Evol. Microbiol.">
        <title>The Global Catalogue of Microorganisms (GCM) 10K type strain sequencing project: providing services to taxonomists for standard genome sequencing and annotation.</title>
        <authorList>
            <consortium name="The Broad Institute Genomics Platform"/>
            <consortium name="The Broad Institute Genome Sequencing Center for Infectious Disease"/>
            <person name="Wu L."/>
            <person name="Ma J."/>
        </authorList>
    </citation>
    <scope>NUCLEOTIDE SEQUENCE [LARGE SCALE GENOMIC DNA]</scope>
    <source>
        <strain evidence="6">JCM 17555</strain>
    </source>
</reference>
<dbReference type="InterPro" id="IPR027417">
    <property type="entry name" value="P-loop_NTPase"/>
</dbReference>
<dbReference type="RefSeq" id="WP_344803411.1">
    <property type="nucleotide sequence ID" value="NZ_BAABBO010000001.1"/>
</dbReference>
<evidence type="ECO:0000259" key="4">
    <source>
        <dbReference type="PROSITE" id="PS50893"/>
    </source>
</evidence>
<evidence type="ECO:0000256" key="2">
    <source>
        <dbReference type="ARBA" id="ARBA00022741"/>
    </source>
</evidence>
<dbReference type="InterPro" id="IPR015854">
    <property type="entry name" value="ABC_transpr_LolD-like"/>
</dbReference>
<keyword evidence="2" id="KW-0547">Nucleotide-binding</keyword>
<gene>
    <name evidence="5" type="ORF">GCM10022278_07540</name>
</gene>
<keyword evidence="3 5" id="KW-0067">ATP-binding</keyword>
<sequence>MKESQSSSDPVLALSGIRKTVAGTTPLTILEHVDLNVVAGESLAILGRSGSGKTTLLSIMAGLDIPSTGDVMLQGSQLSSLDENGRASVRRTSVCFVFQNFQLHPYLSALENVMLPLDLKSKYGELDSTAKNSAQEAESWLQQVGLGERINAWPTQLSGGEQQRVALARAFAGRPKILFADEPTGNLDEATGGEIIDLLFELNHKQATTLILVTHDIKLAERCHRRVYLYDGRLHDEPASVA</sequence>
<evidence type="ECO:0000313" key="5">
    <source>
        <dbReference type="EMBL" id="GAA3950889.1"/>
    </source>
</evidence>
<dbReference type="PROSITE" id="PS00211">
    <property type="entry name" value="ABC_TRANSPORTER_1"/>
    <property type="match status" value="1"/>
</dbReference>
<evidence type="ECO:0000256" key="3">
    <source>
        <dbReference type="ARBA" id="ARBA00022840"/>
    </source>
</evidence>
<protein>
    <submittedName>
        <fullName evidence="5">ABC transporter ATP-binding protein</fullName>
    </submittedName>
</protein>
<comment type="caution">
    <text evidence="5">The sequence shown here is derived from an EMBL/GenBank/DDBJ whole genome shotgun (WGS) entry which is preliminary data.</text>
</comment>
<dbReference type="Gene3D" id="3.40.50.300">
    <property type="entry name" value="P-loop containing nucleotide triphosphate hydrolases"/>
    <property type="match status" value="1"/>
</dbReference>
<organism evidence="5 6">
    <name type="scientific">Allohahella marinimesophila</name>
    <dbReference type="NCBI Taxonomy" id="1054972"/>
    <lineage>
        <taxon>Bacteria</taxon>
        <taxon>Pseudomonadati</taxon>
        <taxon>Pseudomonadota</taxon>
        <taxon>Gammaproteobacteria</taxon>
        <taxon>Oceanospirillales</taxon>
        <taxon>Hahellaceae</taxon>
        <taxon>Allohahella</taxon>
    </lineage>
</organism>
<dbReference type="SUPFAM" id="SSF52540">
    <property type="entry name" value="P-loop containing nucleoside triphosphate hydrolases"/>
    <property type="match status" value="1"/>
</dbReference>
<dbReference type="CDD" id="cd03255">
    <property type="entry name" value="ABC_MJ0796_LolCDE_FtsE"/>
    <property type="match status" value="1"/>
</dbReference>
<dbReference type="EMBL" id="BAABBO010000001">
    <property type="protein sequence ID" value="GAA3950889.1"/>
    <property type="molecule type" value="Genomic_DNA"/>
</dbReference>
<dbReference type="PROSITE" id="PS50893">
    <property type="entry name" value="ABC_TRANSPORTER_2"/>
    <property type="match status" value="1"/>
</dbReference>
<dbReference type="InterPro" id="IPR003593">
    <property type="entry name" value="AAA+_ATPase"/>
</dbReference>
<dbReference type="InterPro" id="IPR017911">
    <property type="entry name" value="MacB-like_ATP-bd"/>
</dbReference>
<proteinExistence type="predicted"/>
<dbReference type="InterPro" id="IPR017871">
    <property type="entry name" value="ABC_transporter-like_CS"/>
</dbReference>
<evidence type="ECO:0000313" key="6">
    <source>
        <dbReference type="Proteomes" id="UP001501337"/>
    </source>
</evidence>
<feature type="domain" description="ABC transporter" evidence="4">
    <location>
        <begin position="12"/>
        <end position="242"/>
    </location>
</feature>
<dbReference type="Proteomes" id="UP001501337">
    <property type="component" value="Unassembled WGS sequence"/>
</dbReference>
<dbReference type="GO" id="GO:0005524">
    <property type="term" value="F:ATP binding"/>
    <property type="evidence" value="ECO:0007669"/>
    <property type="project" value="UniProtKB-KW"/>
</dbReference>